<keyword evidence="3" id="KW-0238">DNA-binding</keyword>
<feature type="compositionally biased region" description="Basic and acidic residues" evidence="8">
    <location>
        <begin position="146"/>
        <end position="161"/>
    </location>
</feature>
<evidence type="ECO:0000256" key="7">
    <source>
        <dbReference type="ARBA" id="ARBA00024343"/>
    </source>
</evidence>
<gene>
    <name evidence="10" type="ORF">IFM89_035082</name>
</gene>
<keyword evidence="4" id="KW-0010">Activator</keyword>
<comment type="similarity">
    <text evidence="7">Belongs to the AP2/ERF transcription factor family. ERF subfamily.</text>
</comment>
<evidence type="ECO:0000256" key="5">
    <source>
        <dbReference type="ARBA" id="ARBA00023163"/>
    </source>
</evidence>
<dbReference type="InterPro" id="IPR016177">
    <property type="entry name" value="DNA-bd_dom_sf"/>
</dbReference>
<feature type="region of interest" description="Disordered" evidence="8">
    <location>
        <begin position="1"/>
        <end position="69"/>
    </location>
</feature>
<dbReference type="GO" id="GO:0003700">
    <property type="term" value="F:DNA-binding transcription factor activity"/>
    <property type="evidence" value="ECO:0007669"/>
    <property type="project" value="InterPro"/>
</dbReference>
<evidence type="ECO:0000256" key="4">
    <source>
        <dbReference type="ARBA" id="ARBA00023159"/>
    </source>
</evidence>
<dbReference type="SUPFAM" id="SSF54171">
    <property type="entry name" value="DNA-binding domain"/>
    <property type="match status" value="1"/>
</dbReference>
<keyword evidence="5" id="KW-0804">Transcription</keyword>
<dbReference type="AlphaFoldDB" id="A0A835M308"/>
<dbReference type="GO" id="GO:0003677">
    <property type="term" value="F:DNA binding"/>
    <property type="evidence" value="ECO:0007669"/>
    <property type="project" value="UniProtKB-KW"/>
</dbReference>
<dbReference type="InterPro" id="IPR045277">
    <property type="entry name" value="DRE1A-I"/>
</dbReference>
<comment type="subcellular location">
    <subcellularLocation>
        <location evidence="1">Nucleus</location>
    </subcellularLocation>
</comment>
<dbReference type="PANTHER" id="PTHR31839:SF85">
    <property type="entry name" value="AP2_ERF DOMAIN-CONTAINING PROTEIN"/>
    <property type="match status" value="1"/>
</dbReference>
<dbReference type="InterPro" id="IPR001471">
    <property type="entry name" value="AP2/ERF_dom"/>
</dbReference>
<keyword evidence="11" id="KW-1185">Reference proteome</keyword>
<accession>A0A835M308</accession>
<evidence type="ECO:0000313" key="10">
    <source>
        <dbReference type="EMBL" id="KAF9617200.1"/>
    </source>
</evidence>
<evidence type="ECO:0000256" key="8">
    <source>
        <dbReference type="SAM" id="MobiDB-lite"/>
    </source>
</evidence>
<keyword evidence="6" id="KW-0539">Nucleus</keyword>
<feature type="compositionally biased region" description="Low complexity" evidence="8">
    <location>
        <begin position="205"/>
        <end position="216"/>
    </location>
</feature>
<keyword evidence="2" id="KW-0805">Transcription regulation</keyword>
<evidence type="ECO:0000256" key="3">
    <source>
        <dbReference type="ARBA" id="ARBA00023125"/>
    </source>
</evidence>
<dbReference type="CDD" id="cd00018">
    <property type="entry name" value="AP2"/>
    <property type="match status" value="1"/>
</dbReference>
<dbReference type="PANTHER" id="PTHR31839">
    <property type="entry name" value="DEHYDRATION-RESPONSIVE ELEMENT-BINDING PROTEIN 1D"/>
    <property type="match status" value="1"/>
</dbReference>
<evidence type="ECO:0000256" key="6">
    <source>
        <dbReference type="ARBA" id="ARBA00023242"/>
    </source>
</evidence>
<dbReference type="Gene3D" id="3.30.730.10">
    <property type="entry name" value="AP2/ERF domain"/>
    <property type="match status" value="1"/>
</dbReference>
<dbReference type="PRINTS" id="PR00367">
    <property type="entry name" value="ETHRSPELEMNT"/>
</dbReference>
<dbReference type="FunFam" id="3.30.730.10:FF:000001">
    <property type="entry name" value="Ethylene-responsive transcription factor 2"/>
    <property type="match status" value="1"/>
</dbReference>
<dbReference type="Proteomes" id="UP000631114">
    <property type="component" value="Unassembled WGS sequence"/>
</dbReference>
<evidence type="ECO:0000313" key="11">
    <source>
        <dbReference type="Proteomes" id="UP000631114"/>
    </source>
</evidence>
<feature type="compositionally biased region" description="Low complexity" evidence="8">
    <location>
        <begin position="23"/>
        <end position="47"/>
    </location>
</feature>
<protein>
    <recommendedName>
        <fullName evidence="9">AP2/ERF domain-containing protein</fullName>
    </recommendedName>
</protein>
<reference evidence="10 11" key="1">
    <citation type="submission" date="2020-10" db="EMBL/GenBank/DDBJ databases">
        <title>The Coptis chinensis genome and diversification of protoberbering-type alkaloids.</title>
        <authorList>
            <person name="Wang B."/>
            <person name="Shu S."/>
            <person name="Song C."/>
            <person name="Liu Y."/>
        </authorList>
    </citation>
    <scope>NUCLEOTIDE SEQUENCE [LARGE SCALE GENOMIC DNA]</scope>
    <source>
        <strain evidence="10">HL-2020</strain>
        <tissue evidence="10">Leaf</tissue>
    </source>
</reference>
<evidence type="ECO:0000256" key="2">
    <source>
        <dbReference type="ARBA" id="ARBA00023015"/>
    </source>
</evidence>
<dbReference type="GO" id="GO:0005634">
    <property type="term" value="C:nucleus"/>
    <property type="evidence" value="ECO:0007669"/>
    <property type="project" value="UniProtKB-SubCell"/>
</dbReference>
<feature type="domain" description="AP2/ERF" evidence="9">
    <location>
        <begin position="59"/>
        <end position="115"/>
    </location>
</feature>
<comment type="caution">
    <text evidence="10">The sequence shown here is derived from an EMBL/GenBank/DDBJ whole genome shotgun (WGS) entry which is preliminary data.</text>
</comment>
<name>A0A835M308_9MAGN</name>
<evidence type="ECO:0000256" key="1">
    <source>
        <dbReference type="ARBA" id="ARBA00004123"/>
    </source>
</evidence>
<organism evidence="10 11">
    <name type="scientific">Coptis chinensis</name>
    <dbReference type="NCBI Taxonomy" id="261450"/>
    <lineage>
        <taxon>Eukaryota</taxon>
        <taxon>Viridiplantae</taxon>
        <taxon>Streptophyta</taxon>
        <taxon>Embryophyta</taxon>
        <taxon>Tracheophyta</taxon>
        <taxon>Spermatophyta</taxon>
        <taxon>Magnoliopsida</taxon>
        <taxon>Ranunculales</taxon>
        <taxon>Ranunculaceae</taxon>
        <taxon>Coptidoideae</taxon>
        <taxon>Coptis</taxon>
    </lineage>
</organism>
<proteinExistence type="inferred from homology"/>
<evidence type="ECO:0000259" key="9">
    <source>
        <dbReference type="PROSITE" id="PS51032"/>
    </source>
</evidence>
<dbReference type="Pfam" id="PF00847">
    <property type="entry name" value="AP2"/>
    <property type="match status" value="1"/>
</dbReference>
<feature type="region of interest" description="Disordered" evidence="8">
    <location>
        <begin position="136"/>
        <end position="173"/>
    </location>
</feature>
<sequence length="224" mass="24281">MAEPPAHTNVHQQEQPPKPILIPSNIPHSRQSSSSSSSIPTSENLSPKPTIMTSGKHPTYRGIRSRSGKWVSEIREPRKTTRIWLGTFPTPEMAATAYDVAALALKGTDAVLNFPESISSYPILASPSPSEIRTAATTAAASKAPKLQDKHETNKLSKYEDGSSNTKSIDESTEEFIDEEAIFDMPNLLLDMAEGMLVSLPRIDSPPSDASPSTSDGESLWSYS</sequence>
<dbReference type="SMART" id="SM00380">
    <property type="entry name" value="AP2"/>
    <property type="match status" value="1"/>
</dbReference>
<dbReference type="OrthoDB" id="1932364at2759"/>
<dbReference type="PROSITE" id="PS51032">
    <property type="entry name" value="AP2_ERF"/>
    <property type="match status" value="1"/>
</dbReference>
<dbReference type="EMBL" id="JADFTS010000003">
    <property type="protein sequence ID" value="KAF9617200.1"/>
    <property type="molecule type" value="Genomic_DNA"/>
</dbReference>
<dbReference type="InterPro" id="IPR036955">
    <property type="entry name" value="AP2/ERF_dom_sf"/>
</dbReference>
<feature type="region of interest" description="Disordered" evidence="8">
    <location>
        <begin position="200"/>
        <end position="224"/>
    </location>
</feature>